<comment type="cofactor">
    <cofactor evidence="1 8">
        <name>FAD</name>
        <dbReference type="ChEBI" id="CHEBI:57692"/>
    </cofactor>
</comment>
<evidence type="ECO:0000313" key="10">
    <source>
        <dbReference type="Proteomes" id="UP001461498"/>
    </source>
</evidence>
<evidence type="ECO:0000313" key="9">
    <source>
        <dbReference type="EMBL" id="KAK9500488.1"/>
    </source>
</evidence>
<dbReference type="InterPro" id="IPR036188">
    <property type="entry name" value="FAD/NAD-bd_sf"/>
</dbReference>
<proteinExistence type="inferred from homology"/>
<name>A0AAW1CNJ7_9HEMI</name>
<dbReference type="InterPro" id="IPR050346">
    <property type="entry name" value="FMO-like"/>
</dbReference>
<accession>A0AAW1CNJ7</accession>
<evidence type="ECO:0000256" key="4">
    <source>
        <dbReference type="ARBA" id="ARBA00022827"/>
    </source>
</evidence>
<evidence type="ECO:0000256" key="8">
    <source>
        <dbReference type="RuleBase" id="RU361177"/>
    </source>
</evidence>
<evidence type="ECO:0000256" key="1">
    <source>
        <dbReference type="ARBA" id="ARBA00001974"/>
    </source>
</evidence>
<dbReference type="EMBL" id="JAPXFL010000010">
    <property type="protein sequence ID" value="KAK9500488.1"/>
    <property type="molecule type" value="Genomic_DNA"/>
</dbReference>
<keyword evidence="3 8" id="KW-0285">Flavoprotein</keyword>
<dbReference type="Pfam" id="PF00743">
    <property type="entry name" value="FMO-like"/>
    <property type="match status" value="2"/>
</dbReference>
<evidence type="ECO:0000256" key="7">
    <source>
        <dbReference type="ARBA" id="ARBA00023033"/>
    </source>
</evidence>
<dbReference type="SUPFAM" id="SSF51905">
    <property type="entry name" value="FAD/NAD(P)-binding domain"/>
    <property type="match status" value="2"/>
</dbReference>
<gene>
    <name evidence="9" type="ORF">O3M35_001743</name>
</gene>
<evidence type="ECO:0000256" key="6">
    <source>
        <dbReference type="ARBA" id="ARBA00023002"/>
    </source>
</evidence>
<dbReference type="InterPro" id="IPR000960">
    <property type="entry name" value="Flavin_mOase"/>
</dbReference>
<keyword evidence="10" id="KW-1185">Reference proteome</keyword>
<dbReference type="GO" id="GO:0004499">
    <property type="term" value="F:N,N-dimethylaniline monooxygenase activity"/>
    <property type="evidence" value="ECO:0007669"/>
    <property type="project" value="InterPro"/>
</dbReference>
<comment type="similarity">
    <text evidence="2 8">Belongs to the FMO family.</text>
</comment>
<dbReference type="InterPro" id="IPR020946">
    <property type="entry name" value="Flavin_mOase-like"/>
</dbReference>
<dbReference type="Proteomes" id="UP001461498">
    <property type="component" value="Unassembled WGS sequence"/>
</dbReference>
<dbReference type="AlphaFoldDB" id="A0AAW1CNJ7"/>
<organism evidence="9 10">
    <name type="scientific">Rhynocoris fuscipes</name>
    <dbReference type="NCBI Taxonomy" id="488301"/>
    <lineage>
        <taxon>Eukaryota</taxon>
        <taxon>Metazoa</taxon>
        <taxon>Ecdysozoa</taxon>
        <taxon>Arthropoda</taxon>
        <taxon>Hexapoda</taxon>
        <taxon>Insecta</taxon>
        <taxon>Pterygota</taxon>
        <taxon>Neoptera</taxon>
        <taxon>Paraneoptera</taxon>
        <taxon>Hemiptera</taxon>
        <taxon>Heteroptera</taxon>
        <taxon>Panheteroptera</taxon>
        <taxon>Cimicomorpha</taxon>
        <taxon>Reduviidae</taxon>
        <taxon>Harpactorinae</taxon>
        <taxon>Harpactorini</taxon>
        <taxon>Rhynocoris</taxon>
    </lineage>
</organism>
<keyword evidence="6 8" id="KW-0560">Oxidoreductase</keyword>
<evidence type="ECO:0000256" key="5">
    <source>
        <dbReference type="ARBA" id="ARBA00022857"/>
    </source>
</evidence>
<dbReference type="FunFam" id="3.50.50.60:FF:000138">
    <property type="entry name" value="Flavin-containing monooxygenase"/>
    <property type="match status" value="1"/>
</dbReference>
<comment type="caution">
    <text evidence="9">The sequence shown here is derived from an EMBL/GenBank/DDBJ whole genome shotgun (WGS) entry which is preliminary data.</text>
</comment>
<reference evidence="9 10" key="1">
    <citation type="submission" date="2022-12" db="EMBL/GenBank/DDBJ databases">
        <title>Chromosome-level genome assembly of true bugs.</title>
        <authorList>
            <person name="Ma L."/>
            <person name="Li H."/>
        </authorList>
    </citation>
    <scope>NUCLEOTIDE SEQUENCE [LARGE SCALE GENOMIC DNA]</scope>
    <source>
        <strain evidence="9">Lab_2022b</strain>
    </source>
</reference>
<dbReference type="GO" id="GO:0050661">
    <property type="term" value="F:NADP binding"/>
    <property type="evidence" value="ECO:0007669"/>
    <property type="project" value="InterPro"/>
</dbReference>
<evidence type="ECO:0000256" key="3">
    <source>
        <dbReference type="ARBA" id="ARBA00022630"/>
    </source>
</evidence>
<keyword evidence="7 8" id="KW-0503">Monooxygenase</keyword>
<keyword evidence="4 8" id="KW-0274">FAD</keyword>
<evidence type="ECO:0000256" key="2">
    <source>
        <dbReference type="ARBA" id="ARBA00009183"/>
    </source>
</evidence>
<dbReference type="Gene3D" id="3.50.50.60">
    <property type="entry name" value="FAD/NAD(P)-binding domain"/>
    <property type="match status" value="2"/>
</dbReference>
<protein>
    <recommendedName>
        <fullName evidence="8">Flavin-containing monooxygenase</fullName>
        <ecNumber evidence="8">1.-.-.-</ecNumber>
    </recommendedName>
</protein>
<dbReference type="PIRSF" id="PIRSF000332">
    <property type="entry name" value="FMO"/>
    <property type="match status" value="1"/>
</dbReference>
<dbReference type="PANTHER" id="PTHR23023">
    <property type="entry name" value="DIMETHYLANILINE MONOOXYGENASE"/>
    <property type="match status" value="1"/>
</dbReference>
<dbReference type="EC" id="1.-.-.-" evidence="8"/>
<sequence>MRIAIIGAGASGLVMGRHIKTFCSEFDIYERRNCIGGNWRDRESPGSPPDEDMIACSPLYDLLRTNTPVDSVTFDGLNYDTEECFIHWTDVNKYLKDYANKFGLTEHIFLDTEVFNVSWTDNEWRINFRNNLNGEIDEKYYNFVIVCNGHEEYPNIPDYEGLSEFKGIKLHSKRYRNPKHYKNQRVLVIGVGPSGSDIALQLLSEADTVYFSHHHEDFSDGRYPANLIQKPDVKKFNNNSVIFEDDTECEIDAVIFCTGYVHNIDFIDKSCGVELGEKYIRNLYKQMFSIEHPSLIFIGYPRLFFIFPLIEWQAKLAIKIVSGQVALPSKEEMYEDTKAWEQNHRNEGKKERQFFELKTLARDYMRGLSEVGRFEYPPEALFDMFNTYFYQFKNHPTVFKKHFYKIVNSEFIFKPCSELNSH</sequence>
<dbReference type="GO" id="GO:0050660">
    <property type="term" value="F:flavin adenine dinucleotide binding"/>
    <property type="evidence" value="ECO:0007669"/>
    <property type="project" value="InterPro"/>
</dbReference>
<dbReference type="PRINTS" id="PR00370">
    <property type="entry name" value="FMOXYGENASE"/>
</dbReference>
<keyword evidence="5" id="KW-0521">NADP</keyword>